<keyword evidence="2" id="KW-1185">Reference proteome</keyword>
<dbReference type="Proteomes" id="UP001176961">
    <property type="component" value="Unassembled WGS sequence"/>
</dbReference>
<sequence length="95" mass="11156">MASEQVWLMLPRLPQAILHPRRDVGVQVQPEMRDEHNNEQCAGMWKLFFIPWLVAAPFGNPCHPHFNEISVLHFTTTHEEQFIELSVREECYNAD</sequence>
<proteinExistence type="predicted"/>
<protein>
    <submittedName>
        <fullName evidence="1">Uncharacterized protein</fullName>
    </submittedName>
</protein>
<gene>
    <name evidence="1" type="ORF">CYNAS_LOCUS19633</name>
</gene>
<name>A0AA36HCC9_CYLNA</name>
<evidence type="ECO:0000313" key="1">
    <source>
        <dbReference type="EMBL" id="CAJ0607650.1"/>
    </source>
</evidence>
<dbReference type="AlphaFoldDB" id="A0AA36HCC9"/>
<evidence type="ECO:0000313" key="2">
    <source>
        <dbReference type="Proteomes" id="UP001176961"/>
    </source>
</evidence>
<comment type="caution">
    <text evidence="1">The sequence shown here is derived from an EMBL/GenBank/DDBJ whole genome shotgun (WGS) entry which is preliminary data.</text>
</comment>
<accession>A0AA36HCC9</accession>
<organism evidence="1 2">
    <name type="scientific">Cylicocyclus nassatus</name>
    <name type="common">Nematode worm</name>
    <dbReference type="NCBI Taxonomy" id="53992"/>
    <lineage>
        <taxon>Eukaryota</taxon>
        <taxon>Metazoa</taxon>
        <taxon>Ecdysozoa</taxon>
        <taxon>Nematoda</taxon>
        <taxon>Chromadorea</taxon>
        <taxon>Rhabditida</taxon>
        <taxon>Rhabditina</taxon>
        <taxon>Rhabditomorpha</taxon>
        <taxon>Strongyloidea</taxon>
        <taxon>Strongylidae</taxon>
        <taxon>Cylicocyclus</taxon>
    </lineage>
</organism>
<reference evidence="1" key="1">
    <citation type="submission" date="2023-07" db="EMBL/GenBank/DDBJ databases">
        <authorList>
            <consortium name="CYATHOMIX"/>
        </authorList>
    </citation>
    <scope>NUCLEOTIDE SEQUENCE</scope>
    <source>
        <strain evidence="1">N/A</strain>
    </source>
</reference>
<dbReference type="EMBL" id="CATQJL010000316">
    <property type="protein sequence ID" value="CAJ0607650.1"/>
    <property type="molecule type" value="Genomic_DNA"/>
</dbReference>